<evidence type="ECO:0000256" key="12">
    <source>
        <dbReference type="HAMAP-Rule" id="MF_00644"/>
    </source>
</evidence>
<accession>A0A0F7LRZ2</accession>
<dbReference type="NCBIfam" id="TIGR03043">
    <property type="entry name" value="PS_II_psbZ"/>
    <property type="match status" value="1"/>
</dbReference>
<dbReference type="GO" id="GO:0009535">
    <property type="term" value="C:chloroplast thylakoid membrane"/>
    <property type="evidence" value="ECO:0007669"/>
    <property type="project" value="UniProtKB-SubCell"/>
</dbReference>
<evidence type="ECO:0000256" key="6">
    <source>
        <dbReference type="ARBA" id="ARBA00022692"/>
    </source>
</evidence>
<evidence type="ECO:0000313" key="15">
    <source>
        <dbReference type="EMBL" id="AKH66149.1"/>
    </source>
</evidence>
<evidence type="ECO:0000256" key="8">
    <source>
        <dbReference type="ARBA" id="ARBA00023078"/>
    </source>
</evidence>
<keyword evidence="9 12" id="KW-0472">Membrane</keyword>
<keyword evidence="6 12" id="KW-0812">Transmembrane</keyword>
<dbReference type="GO" id="GO:0042549">
    <property type="term" value="P:photosystem II stabilization"/>
    <property type="evidence" value="ECO:0007669"/>
    <property type="project" value="InterPro"/>
</dbReference>
<sequence length="61" mass="6574">MTIAFQLTMFALIAISFLLLIGVPIAFAFPEGWSGNKNILFSAVSLWIGLVISVGVLNSFI</sequence>
<evidence type="ECO:0000256" key="3">
    <source>
        <dbReference type="ARBA" id="ARBA00021665"/>
    </source>
</evidence>
<protein>
    <recommendedName>
        <fullName evidence="3 12">Photosystem II reaction center protein Z</fullName>
        <shortName evidence="12">PSII-Z</shortName>
    </recommendedName>
</protein>
<keyword evidence="7 12" id="KW-1133">Transmembrane helix</keyword>
<feature type="transmembrane region" description="Helical" evidence="14">
    <location>
        <begin position="38"/>
        <end position="60"/>
    </location>
</feature>
<dbReference type="PANTHER" id="PTHR34971">
    <property type="entry name" value="PHOTOSYSTEM II REACTION CENTER PROTEIN Z"/>
    <property type="match status" value="1"/>
</dbReference>
<dbReference type="Gene3D" id="1.10.287.740">
    <property type="entry name" value="Photosystem II PsbZ, reaction centre"/>
    <property type="match status" value="1"/>
</dbReference>
<name>A0A0F7LRZ2_9SPER</name>
<keyword evidence="15" id="KW-0150">Chloroplast</keyword>
<evidence type="ECO:0000256" key="2">
    <source>
        <dbReference type="ARBA" id="ARBA00008367"/>
    </source>
</evidence>
<dbReference type="InterPro" id="IPR002644">
    <property type="entry name" value="PSII_PsbZ"/>
</dbReference>
<dbReference type="SUPFAM" id="SSF161055">
    <property type="entry name" value="PsbZ-like"/>
    <property type="match status" value="1"/>
</dbReference>
<comment type="function">
    <text evidence="13">Controls the interaction of photosystem II (PSII) cores with the light-harvesting antenna, regulates electron flow through the 2 photosystem reaction centers. PSII is a light-driven water plastoquinone oxidoreductase, using light energy to abstract electrons from H(2)O, generating a proton gradient subsequently used for ATP formation.</text>
</comment>
<dbReference type="GO" id="GO:0015979">
    <property type="term" value="P:photosynthesis"/>
    <property type="evidence" value="ECO:0007669"/>
    <property type="project" value="UniProtKB-UniRule"/>
</dbReference>
<evidence type="ECO:0000256" key="7">
    <source>
        <dbReference type="ARBA" id="ARBA00022989"/>
    </source>
</evidence>
<comment type="function">
    <text evidence="12">May control the interaction of photosystem II (PSII) cores with the light-harvesting antenna, regulates electron flow through the 2 photosystem reaction centers. PSII is a light-driven water plastoquinone oxidoreductase, using light energy to abstract electrons from H(2)O, generating a proton gradient subsequently used for ATP formation.</text>
</comment>
<evidence type="ECO:0000256" key="4">
    <source>
        <dbReference type="ARBA" id="ARBA00022469"/>
    </source>
</evidence>
<evidence type="ECO:0000256" key="5">
    <source>
        <dbReference type="ARBA" id="ARBA00022531"/>
    </source>
</evidence>
<evidence type="ECO:0000256" key="13">
    <source>
        <dbReference type="RuleBase" id="RU003472"/>
    </source>
</evidence>
<dbReference type="PANTHER" id="PTHR34971:SF2">
    <property type="entry name" value="PHOTOSYSTEM II REACTION CENTER PROTEIN Z"/>
    <property type="match status" value="1"/>
</dbReference>
<evidence type="ECO:0000256" key="14">
    <source>
        <dbReference type="SAM" id="Phobius"/>
    </source>
</evidence>
<evidence type="ECO:0000256" key="9">
    <source>
        <dbReference type="ARBA" id="ARBA00023136"/>
    </source>
</evidence>
<keyword evidence="10 12" id="KW-0604">Photosystem II</keyword>
<dbReference type="AlphaFoldDB" id="A0A0F7LRZ2"/>
<comment type="subcellular location">
    <subcellularLocation>
        <location evidence="1">Membrane</location>
        <topology evidence="1">Multi-pass membrane protein</topology>
    </subcellularLocation>
    <subcellularLocation>
        <location evidence="12">Plastid</location>
        <location evidence="12">Chloroplast thylakoid membrane</location>
        <topology evidence="12">Multi-pass membrane protein</topology>
    </subcellularLocation>
</comment>
<evidence type="ECO:0000256" key="10">
    <source>
        <dbReference type="ARBA" id="ARBA00023276"/>
    </source>
</evidence>
<evidence type="ECO:0000256" key="1">
    <source>
        <dbReference type="ARBA" id="ARBA00004141"/>
    </source>
</evidence>
<organism evidence="15">
    <name type="scientific">Ephedra gracilis</name>
    <dbReference type="NCBI Taxonomy" id="288828"/>
    <lineage>
        <taxon>Eukaryota</taxon>
        <taxon>Viridiplantae</taxon>
        <taxon>Streptophyta</taxon>
        <taxon>Embryophyta</taxon>
        <taxon>Tracheophyta</taxon>
        <taxon>Spermatophyta</taxon>
        <taxon>Gnetopsida</taxon>
        <taxon>Gnetidae</taxon>
        <taxon>Ephedrales</taxon>
        <taxon>Ephedraceae</taxon>
        <taxon>Ephedra</taxon>
    </lineage>
</organism>
<keyword evidence="4 12" id="KW-0674">Reaction center</keyword>
<reference evidence="15" key="1">
    <citation type="journal article" date="2015" name="Ecography">
        <title>Ecological consequences of contrasting dispersal syndromes in New World Ephedra: higher rates of niche evolution related to dispersal ability.</title>
        <authorList>
            <person name="Loera I."/>
            <person name="Ickert-Bond S.M."/>
            <person name="Sosa V."/>
        </authorList>
    </citation>
    <scope>NUCLEOTIDE SEQUENCE</scope>
</reference>
<comment type="similarity">
    <text evidence="2 12 13">Belongs to the PsbZ family.</text>
</comment>
<dbReference type="EMBL" id="KP788886">
    <property type="protein sequence ID" value="AKH66149.1"/>
    <property type="molecule type" value="Genomic_DNA"/>
</dbReference>
<evidence type="ECO:0000256" key="11">
    <source>
        <dbReference type="ARBA" id="ARBA00038734"/>
    </source>
</evidence>
<keyword evidence="5 12" id="KW-0602">Photosynthesis</keyword>
<dbReference type="InterPro" id="IPR036512">
    <property type="entry name" value="PSII_PsbZ_sf"/>
</dbReference>
<keyword evidence="15" id="KW-0934">Plastid</keyword>
<geneLocation type="chloroplast" evidence="15"/>
<comment type="subunit">
    <text evidence="11 12">PSII is composed of 1 copy each of membrane proteins PsbA, PsbB, PsbC, PsbD, PsbE, PsbF, PsbH, PsbI, PsbJ, PsbK, PsbL, PsbM, PsbT, PsbY, PsbZ, Psb30/Ycf12, at least 3 peripheral proteins of the oxygen-evolving complex and a large number of cofactors. It forms dimeric complexes.</text>
</comment>
<keyword evidence="8 12" id="KW-0793">Thylakoid</keyword>
<gene>
    <name evidence="12 15" type="primary">psbZ</name>
</gene>
<dbReference type="GO" id="GO:0009539">
    <property type="term" value="C:photosystem II reaction center"/>
    <property type="evidence" value="ECO:0007669"/>
    <property type="project" value="InterPro"/>
</dbReference>
<dbReference type="Pfam" id="PF01737">
    <property type="entry name" value="Ycf9"/>
    <property type="match status" value="1"/>
</dbReference>
<proteinExistence type="inferred from homology"/>
<dbReference type="HAMAP" id="MF_00644">
    <property type="entry name" value="PSII_PsbZ"/>
    <property type="match status" value="1"/>
</dbReference>